<gene>
    <name evidence="4" type="ORF">WI372_16540</name>
</gene>
<sequence length="98" mass="10506">MTDESRSTGGDAGTDSEGTRRETHRVSGDRLLETVKRIVREGNVRRIVIRNDDDRVLLSFPLSAGVVGAALLPMWAAIGAVAALVGNCSIDVERKVDS</sequence>
<feature type="compositionally biased region" description="Basic and acidic residues" evidence="1">
    <location>
        <begin position="17"/>
        <end position="28"/>
    </location>
</feature>
<keyword evidence="5" id="KW-1185">Reference proteome</keyword>
<dbReference type="Proteomes" id="UP001484239">
    <property type="component" value="Unassembled WGS sequence"/>
</dbReference>
<organism evidence="4 5">
    <name type="scientific">Gaopeijia maritima</name>
    <dbReference type="NCBI Taxonomy" id="3119007"/>
    <lineage>
        <taxon>Bacteria</taxon>
        <taxon>Pseudomonadati</taxon>
        <taxon>Gemmatimonadota</taxon>
        <taxon>Longimicrobiia</taxon>
        <taxon>Gaopeijiales</taxon>
        <taxon>Gaopeijiaceae</taxon>
        <taxon>Gaopeijia</taxon>
    </lineage>
</organism>
<accession>A0ABU9ECY4</accession>
<dbReference type="InterPro" id="IPR025642">
    <property type="entry name" value="DUF4342"/>
</dbReference>
<dbReference type="EMBL" id="JBBHLI010000013">
    <property type="protein sequence ID" value="MEK9502604.1"/>
    <property type="molecule type" value="Genomic_DNA"/>
</dbReference>
<comment type="caution">
    <text evidence="4">The sequence shown here is derived from an EMBL/GenBank/DDBJ whole genome shotgun (WGS) entry which is preliminary data.</text>
</comment>
<evidence type="ECO:0000313" key="5">
    <source>
        <dbReference type="Proteomes" id="UP001484239"/>
    </source>
</evidence>
<dbReference type="RefSeq" id="WP_405280220.1">
    <property type="nucleotide sequence ID" value="NZ_CP144380.1"/>
</dbReference>
<protein>
    <submittedName>
        <fullName evidence="4">DUF4342 domain-containing protein</fullName>
    </submittedName>
</protein>
<keyword evidence="2" id="KW-1133">Transmembrane helix</keyword>
<feature type="transmembrane region" description="Helical" evidence="2">
    <location>
        <begin position="62"/>
        <end position="85"/>
    </location>
</feature>
<evidence type="ECO:0000256" key="1">
    <source>
        <dbReference type="SAM" id="MobiDB-lite"/>
    </source>
</evidence>
<keyword evidence="2" id="KW-0472">Membrane</keyword>
<feature type="domain" description="DUF4342" evidence="3">
    <location>
        <begin position="19"/>
        <end position="94"/>
    </location>
</feature>
<dbReference type="Pfam" id="PF14242">
    <property type="entry name" value="DUF4342"/>
    <property type="match status" value="1"/>
</dbReference>
<feature type="region of interest" description="Disordered" evidence="1">
    <location>
        <begin position="1"/>
        <end position="28"/>
    </location>
</feature>
<reference evidence="4 5" key="1">
    <citation type="submission" date="2024-02" db="EMBL/GenBank/DDBJ databases">
        <title>A novel Gemmatimonadota bacterium.</title>
        <authorList>
            <person name="Du Z.-J."/>
            <person name="Ye Y.-Q."/>
        </authorList>
    </citation>
    <scope>NUCLEOTIDE SEQUENCE [LARGE SCALE GENOMIC DNA]</scope>
    <source>
        <strain evidence="4 5">DH-20</strain>
    </source>
</reference>
<evidence type="ECO:0000259" key="3">
    <source>
        <dbReference type="Pfam" id="PF14242"/>
    </source>
</evidence>
<name>A0ABU9ECY4_9BACT</name>
<keyword evidence="2" id="KW-0812">Transmembrane</keyword>
<evidence type="ECO:0000256" key="2">
    <source>
        <dbReference type="SAM" id="Phobius"/>
    </source>
</evidence>
<evidence type="ECO:0000313" key="4">
    <source>
        <dbReference type="EMBL" id="MEK9502604.1"/>
    </source>
</evidence>
<proteinExistence type="predicted"/>